<name>A0A3M8DNW1_9BACL</name>
<sequence>MVEARGFLKESSAQAVTMPTGGWGDRRDRKNGNRAPKPHAARRVPLKEVDVAQSVSIFSAAPGRHRQCFCSTFFQKPLAADE</sequence>
<proteinExistence type="predicted"/>
<evidence type="ECO:0000256" key="1">
    <source>
        <dbReference type="SAM" id="MobiDB-lite"/>
    </source>
</evidence>
<reference evidence="2 3" key="1">
    <citation type="submission" date="2018-10" db="EMBL/GenBank/DDBJ databases">
        <title>Phylogenomics of Brevibacillus.</title>
        <authorList>
            <person name="Dunlap C."/>
        </authorList>
    </citation>
    <scope>NUCLEOTIDE SEQUENCE [LARGE SCALE GENOMIC DNA]</scope>
    <source>
        <strain evidence="2 3">JCM 15716</strain>
    </source>
</reference>
<evidence type="ECO:0000313" key="2">
    <source>
        <dbReference type="EMBL" id="RNB89800.1"/>
    </source>
</evidence>
<gene>
    <name evidence="2" type="ORF">EDM56_11590</name>
</gene>
<keyword evidence="3" id="KW-1185">Reference proteome</keyword>
<dbReference type="Proteomes" id="UP000271031">
    <property type="component" value="Unassembled WGS sequence"/>
</dbReference>
<dbReference type="AlphaFoldDB" id="A0A3M8DNW1"/>
<protein>
    <submittedName>
        <fullName evidence="2">Uncharacterized protein</fullName>
    </submittedName>
</protein>
<dbReference type="EMBL" id="RHHQ01000008">
    <property type="protein sequence ID" value="RNB89800.1"/>
    <property type="molecule type" value="Genomic_DNA"/>
</dbReference>
<comment type="caution">
    <text evidence="2">The sequence shown here is derived from an EMBL/GenBank/DDBJ whole genome shotgun (WGS) entry which is preliminary data.</text>
</comment>
<evidence type="ECO:0000313" key="3">
    <source>
        <dbReference type="Proteomes" id="UP000271031"/>
    </source>
</evidence>
<feature type="region of interest" description="Disordered" evidence="1">
    <location>
        <begin position="1"/>
        <end position="43"/>
    </location>
</feature>
<organism evidence="2 3">
    <name type="scientific">Brevibacillus fluminis</name>
    <dbReference type="NCBI Taxonomy" id="511487"/>
    <lineage>
        <taxon>Bacteria</taxon>
        <taxon>Bacillati</taxon>
        <taxon>Bacillota</taxon>
        <taxon>Bacilli</taxon>
        <taxon>Bacillales</taxon>
        <taxon>Paenibacillaceae</taxon>
        <taxon>Brevibacillus</taxon>
    </lineage>
</organism>
<accession>A0A3M8DNW1</accession>